<name>A0AAN7E457_QUERU</name>
<accession>A0AAN7E457</accession>
<proteinExistence type="predicted"/>
<dbReference type="AlphaFoldDB" id="A0AAN7E457"/>
<feature type="chain" id="PRO_5042857232" evidence="1">
    <location>
        <begin position="18"/>
        <end position="69"/>
    </location>
</feature>
<dbReference type="Proteomes" id="UP001324115">
    <property type="component" value="Unassembled WGS sequence"/>
</dbReference>
<gene>
    <name evidence="2" type="ORF">RGQ29_005380</name>
</gene>
<protein>
    <submittedName>
        <fullName evidence="2">Uncharacterized protein</fullName>
    </submittedName>
</protein>
<evidence type="ECO:0000313" key="3">
    <source>
        <dbReference type="Proteomes" id="UP001324115"/>
    </source>
</evidence>
<reference evidence="2 3" key="1">
    <citation type="journal article" date="2023" name="G3 (Bethesda)">
        <title>A haplotype-resolved chromosome-scale genome for Quercus rubra L. provides insights into the genetics of adaptive traits for red oak species.</title>
        <authorList>
            <person name="Kapoor B."/>
            <person name="Jenkins J."/>
            <person name="Schmutz J."/>
            <person name="Zhebentyayeva T."/>
            <person name="Kuelheim C."/>
            <person name="Coggeshall M."/>
            <person name="Heim C."/>
            <person name="Lasky J.R."/>
            <person name="Leites L."/>
            <person name="Islam-Faridi N."/>
            <person name="Romero-Severson J."/>
            <person name="DeLeo V.L."/>
            <person name="Lucas S.M."/>
            <person name="Lazic D."/>
            <person name="Gailing O."/>
            <person name="Carlson J."/>
            <person name="Staton M."/>
        </authorList>
    </citation>
    <scope>NUCLEOTIDE SEQUENCE [LARGE SCALE GENOMIC DNA]</scope>
    <source>
        <strain evidence="2">Pseudo-F2</strain>
    </source>
</reference>
<feature type="signal peptide" evidence="1">
    <location>
        <begin position="1"/>
        <end position="17"/>
    </location>
</feature>
<dbReference type="EMBL" id="JAXUIC010000011">
    <property type="protein sequence ID" value="KAK4562874.1"/>
    <property type="molecule type" value="Genomic_DNA"/>
</dbReference>
<organism evidence="2 3">
    <name type="scientific">Quercus rubra</name>
    <name type="common">Northern red oak</name>
    <name type="synonym">Quercus borealis</name>
    <dbReference type="NCBI Taxonomy" id="3512"/>
    <lineage>
        <taxon>Eukaryota</taxon>
        <taxon>Viridiplantae</taxon>
        <taxon>Streptophyta</taxon>
        <taxon>Embryophyta</taxon>
        <taxon>Tracheophyta</taxon>
        <taxon>Spermatophyta</taxon>
        <taxon>Magnoliopsida</taxon>
        <taxon>eudicotyledons</taxon>
        <taxon>Gunneridae</taxon>
        <taxon>Pentapetalae</taxon>
        <taxon>rosids</taxon>
        <taxon>fabids</taxon>
        <taxon>Fagales</taxon>
        <taxon>Fagaceae</taxon>
        <taxon>Quercus</taxon>
    </lineage>
</organism>
<sequence length="69" mass="8200">MISFVLLFTHCLQLDISFDKFIWTSDPKHEAVVKEFSSRVLVNGDIFWLTMKDFIMSTVRSITCFFFRI</sequence>
<keyword evidence="3" id="KW-1185">Reference proteome</keyword>
<comment type="caution">
    <text evidence="2">The sequence shown here is derived from an EMBL/GenBank/DDBJ whole genome shotgun (WGS) entry which is preliminary data.</text>
</comment>
<evidence type="ECO:0000313" key="2">
    <source>
        <dbReference type="EMBL" id="KAK4562874.1"/>
    </source>
</evidence>
<evidence type="ECO:0000256" key="1">
    <source>
        <dbReference type="SAM" id="SignalP"/>
    </source>
</evidence>
<keyword evidence="1" id="KW-0732">Signal</keyword>